<evidence type="ECO:0000313" key="2">
    <source>
        <dbReference type="EMBL" id="GAA0170892.1"/>
    </source>
</evidence>
<accession>A0AAV3R985</accession>
<gene>
    <name evidence="2" type="ORF">LIER_41045</name>
</gene>
<feature type="compositionally biased region" description="Polar residues" evidence="1">
    <location>
        <begin position="114"/>
        <end position="157"/>
    </location>
</feature>
<proteinExistence type="predicted"/>
<dbReference type="AlphaFoldDB" id="A0AAV3R985"/>
<reference evidence="2 3" key="1">
    <citation type="submission" date="2024-01" db="EMBL/GenBank/DDBJ databases">
        <title>The complete chloroplast genome sequence of Lithospermum erythrorhizon: insights into the phylogenetic relationship among Boraginaceae species and the maternal lineages of purple gromwells.</title>
        <authorList>
            <person name="Okada T."/>
            <person name="Watanabe K."/>
        </authorList>
    </citation>
    <scope>NUCLEOTIDE SEQUENCE [LARGE SCALE GENOMIC DNA]</scope>
</reference>
<feature type="region of interest" description="Disordered" evidence="1">
    <location>
        <begin position="1"/>
        <end position="44"/>
    </location>
</feature>
<sequence>MAGDEAGNGPPPPEDGPVITFEPGDEVSDLQNNLPHAPPSFSPSAQIAAGDIFLAYQAGGHGLTDLDVALPTSSQQQVLSNPISTQAPPPPKSILPQPPASLVDDSGPHPLIQPQPSDQGHGSTMDNHRPNNSLTSKTPNSSGLPTTAPRTPRTSLPSKILNFPASPRPSCSFDHLSSACSSDRAKGPPPATPARPAARPTVHGAASASARRTAPDPAQSQAR</sequence>
<comment type="caution">
    <text evidence="2">The sequence shown here is derived from an EMBL/GenBank/DDBJ whole genome shotgun (WGS) entry which is preliminary data.</text>
</comment>
<evidence type="ECO:0000256" key="1">
    <source>
        <dbReference type="SAM" id="MobiDB-lite"/>
    </source>
</evidence>
<protein>
    <submittedName>
        <fullName evidence="2">Uncharacterized protein</fullName>
    </submittedName>
</protein>
<feature type="region of interest" description="Disordered" evidence="1">
    <location>
        <begin position="64"/>
        <end position="223"/>
    </location>
</feature>
<evidence type="ECO:0000313" key="3">
    <source>
        <dbReference type="Proteomes" id="UP001454036"/>
    </source>
</evidence>
<dbReference type="EMBL" id="BAABME010024788">
    <property type="protein sequence ID" value="GAA0170892.1"/>
    <property type="molecule type" value="Genomic_DNA"/>
</dbReference>
<dbReference type="Proteomes" id="UP001454036">
    <property type="component" value="Unassembled WGS sequence"/>
</dbReference>
<feature type="compositionally biased region" description="Pro residues" evidence="1">
    <location>
        <begin position="87"/>
        <end position="99"/>
    </location>
</feature>
<keyword evidence="3" id="KW-1185">Reference proteome</keyword>
<organism evidence="2 3">
    <name type="scientific">Lithospermum erythrorhizon</name>
    <name type="common">Purple gromwell</name>
    <name type="synonym">Lithospermum officinale var. erythrorhizon</name>
    <dbReference type="NCBI Taxonomy" id="34254"/>
    <lineage>
        <taxon>Eukaryota</taxon>
        <taxon>Viridiplantae</taxon>
        <taxon>Streptophyta</taxon>
        <taxon>Embryophyta</taxon>
        <taxon>Tracheophyta</taxon>
        <taxon>Spermatophyta</taxon>
        <taxon>Magnoliopsida</taxon>
        <taxon>eudicotyledons</taxon>
        <taxon>Gunneridae</taxon>
        <taxon>Pentapetalae</taxon>
        <taxon>asterids</taxon>
        <taxon>lamiids</taxon>
        <taxon>Boraginales</taxon>
        <taxon>Boraginaceae</taxon>
        <taxon>Boraginoideae</taxon>
        <taxon>Lithospermeae</taxon>
        <taxon>Lithospermum</taxon>
    </lineage>
</organism>
<feature type="compositionally biased region" description="Polar residues" evidence="1">
    <location>
        <begin position="71"/>
        <end position="86"/>
    </location>
</feature>
<name>A0AAV3R985_LITER</name>